<protein>
    <submittedName>
        <fullName evidence="2">Uncharacterized protein</fullName>
    </submittedName>
</protein>
<evidence type="ECO:0000313" key="2">
    <source>
        <dbReference type="EMBL" id="TCG10714.1"/>
    </source>
</evidence>
<dbReference type="Proteomes" id="UP000294192">
    <property type="component" value="Unassembled WGS sequence"/>
</dbReference>
<dbReference type="AlphaFoldDB" id="A0A4R0XJU1"/>
<evidence type="ECO:0000313" key="3">
    <source>
        <dbReference type="Proteomes" id="UP000294192"/>
    </source>
</evidence>
<feature type="transmembrane region" description="Helical" evidence="1">
    <location>
        <begin position="127"/>
        <end position="152"/>
    </location>
</feature>
<proteinExistence type="predicted"/>
<gene>
    <name evidence="2" type="ORF">C4B24_04175</name>
</gene>
<reference evidence="2 3" key="1">
    <citation type="submission" date="2018-02" db="EMBL/GenBank/DDBJ databases">
        <title>Mycoplasma marinum and Mycoplasma todarodis sp. nov., moderately halophilic and psychrotolerant mycoplasmas isolated from cephalopods.</title>
        <authorList>
            <person name="Viver T."/>
        </authorList>
    </citation>
    <scope>NUCLEOTIDE SEQUENCE [LARGE SCALE GENOMIC DNA]</scope>
    <source>
        <strain evidence="2 3">PE</strain>
    </source>
</reference>
<feature type="transmembrane region" description="Helical" evidence="1">
    <location>
        <begin position="93"/>
        <end position="115"/>
    </location>
</feature>
<name>A0A4R0XJU1_9MOLU</name>
<feature type="transmembrane region" description="Helical" evidence="1">
    <location>
        <begin position="61"/>
        <end position="81"/>
    </location>
</feature>
<dbReference type="EMBL" id="PSZO01000024">
    <property type="protein sequence ID" value="TCG10714.1"/>
    <property type="molecule type" value="Genomic_DNA"/>
</dbReference>
<keyword evidence="3" id="KW-1185">Reference proteome</keyword>
<keyword evidence="1" id="KW-0812">Transmembrane</keyword>
<sequence length="153" mass="17206">MYSKYIIEYNKGEMCNSIYFKLLYIEFHNFIFIKIKGEKMKESSSLRNIFDKFDQKLNRPAYSLLTFMTILGIFAGVAVGFQPGTNNPGLGKTLLIVSAIILVVQIAISITSVYVENFSSWRKGGLGLTIFAYGAFILLIALFILIVVTLALH</sequence>
<comment type="caution">
    <text evidence="2">The sequence shown here is derived from an EMBL/GenBank/DDBJ whole genome shotgun (WGS) entry which is preliminary data.</text>
</comment>
<keyword evidence="1" id="KW-1133">Transmembrane helix</keyword>
<accession>A0A4R0XJU1</accession>
<keyword evidence="1" id="KW-0472">Membrane</keyword>
<organism evidence="2 3">
    <name type="scientific">Mycoplasma marinum</name>
    <dbReference type="NCBI Taxonomy" id="1937190"/>
    <lineage>
        <taxon>Bacteria</taxon>
        <taxon>Bacillati</taxon>
        <taxon>Mycoplasmatota</taxon>
        <taxon>Mollicutes</taxon>
        <taxon>Mycoplasmataceae</taxon>
        <taxon>Mycoplasma</taxon>
    </lineage>
</organism>
<evidence type="ECO:0000256" key="1">
    <source>
        <dbReference type="SAM" id="Phobius"/>
    </source>
</evidence>